<reference evidence="1 2" key="1">
    <citation type="submission" date="2015-08" db="EMBL/GenBank/DDBJ databases">
        <title>Genome sequencing of Penicillium nordicum.</title>
        <authorList>
            <person name="Nguyen H.D."/>
            <person name="Seifert K.A."/>
        </authorList>
    </citation>
    <scope>NUCLEOTIDE SEQUENCE [LARGE SCALE GENOMIC DNA]</scope>
    <source>
        <strain evidence="1 2">DAOMC 185683</strain>
    </source>
</reference>
<proteinExistence type="predicted"/>
<comment type="caution">
    <text evidence="1">The sequence shown here is derived from an EMBL/GenBank/DDBJ whole genome shotgun (WGS) entry which is preliminary data.</text>
</comment>
<name>A0A0M8NX73_9EURO</name>
<gene>
    <name evidence="1" type="ORF">ACN38_g7921</name>
</gene>
<organism evidence="1 2">
    <name type="scientific">Penicillium nordicum</name>
    <dbReference type="NCBI Taxonomy" id="229535"/>
    <lineage>
        <taxon>Eukaryota</taxon>
        <taxon>Fungi</taxon>
        <taxon>Dikarya</taxon>
        <taxon>Ascomycota</taxon>
        <taxon>Pezizomycotina</taxon>
        <taxon>Eurotiomycetes</taxon>
        <taxon>Eurotiomycetidae</taxon>
        <taxon>Eurotiales</taxon>
        <taxon>Aspergillaceae</taxon>
        <taxon>Penicillium</taxon>
    </lineage>
</organism>
<dbReference type="Proteomes" id="UP000037696">
    <property type="component" value="Unassembled WGS sequence"/>
</dbReference>
<sequence length="98" mass="11092">MNHTESISFCSPFFFRITLQNRAFDLWIIKLLLAISSNKRVARRSSGRVRKARVVTMLAVLSIECLGIAPNDKGLSEAESASVHSRADTRKQVIHHVW</sequence>
<dbReference type="AlphaFoldDB" id="A0A0M8NX73"/>
<protein>
    <submittedName>
        <fullName evidence="1">Uncharacterized protein</fullName>
    </submittedName>
</protein>
<evidence type="ECO:0000313" key="2">
    <source>
        <dbReference type="Proteomes" id="UP000037696"/>
    </source>
</evidence>
<evidence type="ECO:0000313" key="1">
    <source>
        <dbReference type="EMBL" id="KOS41206.1"/>
    </source>
</evidence>
<accession>A0A0M8NX73</accession>
<dbReference type="EMBL" id="LHQQ01000139">
    <property type="protein sequence ID" value="KOS41206.1"/>
    <property type="molecule type" value="Genomic_DNA"/>
</dbReference>
<keyword evidence="2" id="KW-1185">Reference proteome</keyword>